<dbReference type="OrthoDB" id="9788539at2"/>
<dbReference type="Proteomes" id="UP000004671">
    <property type="component" value="Chromosome"/>
</dbReference>
<dbReference type="GO" id="GO:0004725">
    <property type="term" value="F:protein tyrosine phosphatase activity"/>
    <property type="evidence" value="ECO:0007669"/>
    <property type="project" value="UniProtKB-EC"/>
</dbReference>
<evidence type="ECO:0000256" key="3">
    <source>
        <dbReference type="ARBA" id="ARBA00022801"/>
    </source>
</evidence>
<dbReference type="PaxDb" id="880073-Calab_3532"/>
<reference evidence="6 7" key="1">
    <citation type="submission" date="2011-09" db="EMBL/GenBank/DDBJ databases">
        <title>The permanent draft genome of Caldithrix abyssi DSM 13497.</title>
        <authorList>
            <consortium name="US DOE Joint Genome Institute (JGI-PGF)"/>
            <person name="Lucas S."/>
            <person name="Han J."/>
            <person name="Lapidus A."/>
            <person name="Bruce D."/>
            <person name="Goodwin L."/>
            <person name="Pitluck S."/>
            <person name="Peters L."/>
            <person name="Kyrpides N."/>
            <person name="Mavromatis K."/>
            <person name="Ivanova N."/>
            <person name="Mikhailova N."/>
            <person name="Chertkov O."/>
            <person name="Detter J.C."/>
            <person name="Tapia R."/>
            <person name="Han C."/>
            <person name="Land M."/>
            <person name="Hauser L."/>
            <person name="Markowitz V."/>
            <person name="Cheng J.-F."/>
            <person name="Hugenholtz P."/>
            <person name="Woyke T."/>
            <person name="Wu D."/>
            <person name="Spring S."/>
            <person name="Brambilla E."/>
            <person name="Klenk H.-P."/>
            <person name="Eisen J.A."/>
        </authorList>
    </citation>
    <scope>NUCLEOTIDE SEQUENCE [LARGE SCALE GENOMIC DNA]</scope>
    <source>
        <strain evidence="6 7">DSM 13497</strain>
    </source>
</reference>
<dbReference type="InterPro" id="IPR016195">
    <property type="entry name" value="Pol/histidinol_Pase-like"/>
</dbReference>
<dbReference type="PIRSF" id="PIRSF016557">
    <property type="entry name" value="Caps_synth_CpsB"/>
    <property type="match status" value="1"/>
</dbReference>
<keyword evidence="3" id="KW-0378">Hydrolase</keyword>
<dbReference type="KEGG" id="caby:Cabys_2471"/>
<sequence>MAEARFVDIHSHFVFGVDDGAPDLEASMAMLEQAASLNFTTLLGTPHATELTDDEFSRQLVENFNVVRQTAQKEKMPLELFLSAEMFYSPRLFEWLKYPWSTFNQNKKYLLFELPLFDFPEGVGQFIFEARLKGLIPIMAHPERYRYLHDQLEKLLTFVRQGCLIQVNAGSIVGQFGSSVQKFSLKLIKSGVVQFIASDAHEIKNRSYLTLVHARQELAKFYNDDVLDNLFFHNPLNAIRASQVSMLDLDEESLLPSQEKWKKILISLKNRLFS</sequence>
<dbReference type="EC" id="3.1.3.48" evidence="2"/>
<dbReference type="EMBL" id="CM001402">
    <property type="protein sequence ID" value="EHO43131.1"/>
    <property type="molecule type" value="Genomic_DNA"/>
</dbReference>
<dbReference type="eggNOG" id="COG4464">
    <property type="taxonomic scope" value="Bacteria"/>
</dbReference>
<keyword evidence="7" id="KW-1185">Reference proteome</keyword>
<evidence type="ECO:0000256" key="4">
    <source>
        <dbReference type="ARBA" id="ARBA00051722"/>
    </source>
</evidence>
<dbReference type="EMBL" id="CP018099">
    <property type="protein sequence ID" value="APF19220.1"/>
    <property type="molecule type" value="Genomic_DNA"/>
</dbReference>
<accession>H1XXK7</accession>
<proteinExistence type="inferred from homology"/>
<dbReference type="Proteomes" id="UP000183868">
    <property type="component" value="Chromosome"/>
</dbReference>
<reference evidence="5 8" key="2">
    <citation type="submission" date="2016-11" db="EMBL/GenBank/DDBJ databases">
        <title>Genomic analysis of Caldithrix abyssi and proposal of a novel bacterial phylum Caldithrichaeota.</title>
        <authorList>
            <person name="Kublanov I."/>
            <person name="Sigalova O."/>
            <person name="Gavrilov S."/>
            <person name="Lebedinsky A."/>
            <person name="Ivanova N."/>
            <person name="Daum C."/>
            <person name="Reddy T."/>
            <person name="Klenk H.P."/>
            <person name="Goker M."/>
            <person name="Reva O."/>
            <person name="Miroshnichenko M."/>
            <person name="Kyprides N."/>
            <person name="Woyke T."/>
            <person name="Gelfand M."/>
        </authorList>
    </citation>
    <scope>NUCLEOTIDE SEQUENCE [LARGE SCALE GENOMIC DNA]</scope>
    <source>
        <strain evidence="5 8">LF13</strain>
    </source>
</reference>
<dbReference type="PANTHER" id="PTHR39181">
    <property type="entry name" value="TYROSINE-PROTEIN PHOSPHATASE YWQE"/>
    <property type="match status" value="1"/>
</dbReference>
<dbReference type="GO" id="GO:0030145">
    <property type="term" value="F:manganese ion binding"/>
    <property type="evidence" value="ECO:0007669"/>
    <property type="project" value="InterPro"/>
</dbReference>
<dbReference type="HOGENOM" id="CLU_085966_1_0_0"/>
<protein>
    <recommendedName>
        <fullName evidence="2">protein-tyrosine-phosphatase</fullName>
        <ecNumber evidence="2">3.1.3.48</ecNumber>
    </recommendedName>
</protein>
<evidence type="ECO:0000256" key="2">
    <source>
        <dbReference type="ARBA" id="ARBA00013064"/>
    </source>
</evidence>
<dbReference type="STRING" id="880073.Cabys_2471"/>
<evidence type="ECO:0000256" key="1">
    <source>
        <dbReference type="ARBA" id="ARBA00005750"/>
    </source>
</evidence>
<dbReference type="InterPro" id="IPR016667">
    <property type="entry name" value="Caps_polysacc_synth_CpsB/CapC"/>
</dbReference>
<dbReference type="InParanoid" id="H1XXK7"/>
<comment type="catalytic activity">
    <reaction evidence="4">
        <text>O-phospho-L-tyrosyl-[protein] + H2O = L-tyrosyl-[protein] + phosphate</text>
        <dbReference type="Rhea" id="RHEA:10684"/>
        <dbReference type="Rhea" id="RHEA-COMP:10136"/>
        <dbReference type="Rhea" id="RHEA-COMP:20101"/>
        <dbReference type="ChEBI" id="CHEBI:15377"/>
        <dbReference type="ChEBI" id="CHEBI:43474"/>
        <dbReference type="ChEBI" id="CHEBI:46858"/>
        <dbReference type="ChEBI" id="CHEBI:61978"/>
        <dbReference type="EC" id="3.1.3.48"/>
    </reaction>
</comment>
<dbReference type="PANTHER" id="PTHR39181:SF1">
    <property type="entry name" value="TYROSINE-PROTEIN PHOSPHATASE YWQE"/>
    <property type="match status" value="1"/>
</dbReference>
<evidence type="ECO:0000313" key="8">
    <source>
        <dbReference type="Proteomes" id="UP000183868"/>
    </source>
</evidence>
<dbReference type="Gene3D" id="3.20.20.140">
    <property type="entry name" value="Metal-dependent hydrolases"/>
    <property type="match status" value="1"/>
</dbReference>
<evidence type="ECO:0000313" key="5">
    <source>
        <dbReference type="EMBL" id="APF19220.1"/>
    </source>
</evidence>
<comment type="similarity">
    <text evidence="1">Belongs to the metallo-dependent hydrolases superfamily. CpsB/CapC family.</text>
</comment>
<organism evidence="6 7">
    <name type="scientific">Caldithrix abyssi DSM 13497</name>
    <dbReference type="NCBI Taxonomy" id="880073"/>
    <lineage>
        <taxon>Bacteria</taxon>
        <taxon>Pseudomonadati</taxon>
        <taxon>Calditrichota</taxon>
        <taxon>Calditrichia</taxon>
        <taxon>Calditrichales</taxon>
        <taxon>Calditrichaceae</taxon>
        <taxon>Caldithrix</taxon>
    </lineage>
</organism>
<gene>
    <name evidence="5" type="ORF">Cabys_2471</name>
    <name evidence="6" type="ORF">Calab_3532</name>
</gene>
<evidence type="ECO:0000313" key="7">
    <source>
        <dbReference type="Proteomes" id="UP000004671"/>
    </source>
</evidence>
<evidence type="ECO:0000313" key="6">
    <source>
        <dbReference type="EMBL" id="EHO43131.1"/>
    </source>
</evidence>
<dbReference type="Pfam" id="PF19567">
    <property type="entry name" value="CpsB_CapC"/>
    <property type="match status" value="1"/>
</dbReference>
<name>H1XXK7_CALAY</name>
<dbReference type="SUPFAM" id="SSF89550">
    <property type="entry name" value="PHP domain-like"/>
    <property type="match status" value="1"/>
</dbReference>
<dbReference type="RefSeq" id="WP_006930623.1">
    <property type="nucleotide sequence ID" value="NZ_CM001402.1"/>
</dbReference>
<dbReference type="AlphaFoldDB" id="H1XXK7"/>